<proteinExistence type="inferred from homology"/>
<comment type="function">
    <text evidence="8">Gustatory receptor which mediates acceptance or avoidance behavior, depending on its substrates.</text>
</comment>
<feature type="transmembrane region" description="Helical" evidence="8">
    <location>
        <begin position="162"/>
        <end position="181"/>
    </location>
</feature>
<accession>J9EAL2</accession>
<dbReference type="PANTHER" id="PTHR21143:SF133">
    <property type="entry name" value="GUSTATORY AND PHEROMONE RECEPTOR 32A-RELATED"/>
    <property type="match status" value="1"/>
</dbReference>
<evidence type="ECO:0000256" key="6">
    <source>
        <dbReference type="ARBA" id="ARBA00023170"/>
    </source>
</evidence>
<evidence type="ECO:0000256" key="7">
    <source>
        <dbReference type="ARBA" id="ARBA00023224"/>
    </source>
</evidence>
<evidence type="ECO:0000256" key="3">
    <source>
        <dbReference type="ARBA" id="ARBA00022692"/>
    </source>
</evidence>
<dbReference type="PaxDb" id="7159-AAEL017527-PA"/>
<evidence type="ECO:0000256" key="5">
    <source>
        <dbReference type="ARBA" id="ARBA00023136"/>
    </source>
</evidence>
<dbReference type="GO" id="GO:0043025">
    <property type="term" value="C:neuronal cell body"/>
    <property type="evidence" value="ECO:0007669"/>
    <property type="project" value="TreeGrafter"/>
</dbReference>
<dbReference type="VEuPathDB" id="VectorBase:AAEL017158"/>
<gene>
    <name evidence="9" type="primary">GPRgr68b</name>
    <name evidence="9" type="ORF">AaeL_AAEL017527</name>
</gene>
<evidence type="ECO:0000256" key="4">
    <source>
        <dbReference type="ARBA" id="ARBA00022989"/>
    </source>
</evidence>
<feature type="transmembrane region" description="Helical" evidence="8">
    <location>
        <begin position="239"/>
        <end position="262"/>
    </location>
</feature>
<keyword evidence="3 8" id="KW-0812">Transmembrane</keyword>
<comment type="caution">
    <text evidence="8">Lacks conserved residue(s) required for the propagation of feature annotation.</text>
</comment>
<dbReference type="eggNOG" id="ENOG502TD0R">
    <property type="taxonomic scope" value="Eukaryota"/>
</dbReference>
<dbReference type="InterPro" id="IPR013604">
    <property type="entry name" value="7TM_chemorcpt"/>
</dbReference>
<evidence type="ECO:0000256" key="2">
    <source>
        <dbReference type="ARBA" id="ARBA00022475"/>
    </source>
</evidence>
<dbReference type="GO" id="GO:0005886">
    <property type="term" value="C:plasma membrane"/>
    <property type="evidence" value="ECO:0007669"/>
    <property type="project" value="UniProtKB-SubCell"/>
</dbReference>
<name>J9EAL2_AEDAE</name>
<evidence type="ECO:0000256" key="8">
    <source>
        <dbReference type="RuleBase" id="RU363108"/>
    </source>
</evidence>
<dbReference type="PANTHER" id="PTHR21143">
    <property type="entry name" value="INVERTEBRATE GUSTATORY RECEPTOR"/>
    <property type="match status" value="1"/>
</dbReference>
<reference evidence="9" key="1">
    <citation type="submission" date="2005-10" db="EMBL/GenBank/DDBJ databases">
        <authorList>
            <person name="Loftus B.J."/>
            <person name="Nene V.M."/>
            <person name="Hannick L.I."/>
            <person name="Bidwell S."/>
            <person name="Haas B."/>
            <person name="Amedeo P."/>
            <person name="Orvis J."/>
            <person name="Wortman J.R."/>
            <person name="White O.R."/>
            <person name="Salzberg S."/>
            <person name="Shumway M."/>
            <person name="Koo H."/>
            <person name="Zhao Y."/>
            <person name="Holmes M."/>
            <person name="Miller J."/>
            <person name="Schatz M."/>
            <person name="Pop M."/>
            <person name="Pai G."/>
            <person name="Utterback T."/>
            <person name="Rogers Y.-H."/>
            <person name="Kravitz S."/>
            <person name="Fraser C.M."/>
        </authorList>
    </citation>
    <scope>NUCLEOTIDE SEQUENCE</scope>
    <source>
        <strain evidence="9">Liverpool</strain>
    </source>
</reference>
<dbReference type="GO" id="GO:0007635">
    <property type="term" value="P:chemosensory behavior"/>
    <property type="evidence" value="ECO:0007669"/>
    <property type="project" value="TreeGrafter"/>
</dbReference>
<feature type="transmembrane region" description="Helical" evidence="8">
    <location>
        <begin position="137"/>
        <end position="156"/>
    </location>
</feature>
<dbReference type="EMBL" id="CH477615">
    <property type="protein sequence ID" value="EJY57831.1"/>
    <property type="molecule type" value="Genomic_DNA"/>
</dbReference>
<keyword evidence="2 8" id="KW-1003">Cell membrane</keyword>
<keyword evidence="5 8" id="KW-0472">Membrane</keyword>
<evidence type="ECO:0000313" key="10">
    <source>
        <dbReference type="Proteomes" id="UP000682892"/>
    </source>
</evidence>
<dbReference type="Pfam" id="PF08395">
    <property type="entry name" value="7tm_7"/>
    <property type="match status" value="1"/>
</dbReference>
<dbReference type="GO" id="GO:0050909">
    <property type="term" value="P:sensory perception of taste"/>
    <property type="evidence" value="ECO:0007669"/>
    <property type="project" value="InterPro"/>
</dbReference>
<feature type="non-terminal residue" evidence="9">
    <location>
        <position position="1"/>
    </location>
</feature>
<protein>
    <recommendedName>
        <fullName evidence="8">Gustatory receptor</fullName>
    </recommendedName>
</protein>
<dbReference type="GO" id="GO:0007165">
    <property type="term" value="P:signal transduction"/>
    <property type="evidence" value="ECO:0007669"/>
    <property type="project" value="UniProtKB-KW"/>
</dbReference>
<comment type="similarity">
    <text evidence="8">Belongs to the insect chemoreceptor superfamily. Gustatory receptor (GR) family.</text>
</comment>
<keyword evidence="4 8" id="KW-1133">Transmembrane helix</keyword>
<feature type="transmembrane region" description="Helical" evidence="8">
    <location>
        <begin position="83"/>
        <end position="102"/>
    </location>
</feature>
<comment type="subcellular location">
    <subcellularLocation>
        <location evidence="1 8">Cell membrane</location>
        <topology evidence="1 8">Multi-pass membrane protein</topology>
    </subcellularLocation>
</comment>
<dbReference type="GO" id="GO:0030425">
    <property type="term" value="C:dendrite"/>
    <property type="evidence" value="ECO:0007669"/>
    <property type="project" value="TreeGrafter"/>
</dbReference>
<dbReference type="Proteomes" id="UP000682892">
    <property type="component" value="Chromosome 3"/>
</dbReference>
<feature type="transmembrane region" description="Helical" evidence="8">
    <location>
        <begin position="354"/>
        <end position="372"/>
    </location>
</feature>
<reference evidence="9" key="2">
    <citation type="journal article" date="2007" name="Science">
        <title>Genome sequence of Aedes aegypti, a major arbovirus vector.</title>
        <authorList>
            <person name="Nene V."/>
            <person name="Wortman J.R."/>
            <person name="Lawson D."/>
            <person name="Haas B."/>
            <person name="Kodira C."/>
            <person name="Tu Z.J."/>
            <person name="Loftus B."/>
            <person name="Xi Z."/>
            <person name="Megy K."/>
            <person name="Grabherr M."/>
            <person name="Ren Q."/>
            <person name="Zdobnov E.M."/>
            <person name="Lobo N.F."/>
            <person name="Campbell K.S."/>
            <person name="Brown S.E."/>
            <person name="Bonaldo M.F."/>
            <person name="Zhu J."/>
            <person name="Sinkins S.P."/>
            <person name="Hogenkamp D.G."/>
            <person name="Amedeo P."/>
            <person name="Arensburger P."/>
            <person name="Atkinson P.W."/>
            <person name="Bidwell S."/>
            <person name="Biedler J."/>
            <person name="Birney E."/>
            <person name="Bruggner R.V."/>
            <person name="Costas J."/>
            <person name="Coy M.R."/>
            <person name="Crabtree J."/>
            <person name="Crawford M."/>
            <person name="Debruyn B."/>
            <person name="Decaprio D."/>
            <person name="Eiglmeier K."/>
            <person name="Eisenstadt E."/>
            <person name="El-Dorry H."/>
            <person name="Gelbart W.M."/>
            <person name="Gomes S.L."/>
            <person name="Hammond M."/>
            <person name="Hannick L.I."/>
            <person name="Hogan J.R."/>
            <person name="Holmes M.H."/>
            <person name="Jaffe D."/>
            <person name="Johnston J.S."/>
            <person name="Kennedy R.C."/>
            <person name="Koo H."/>
            <person name="Kravitz S."/>
            <person name="Kriventseva E.V."/>
            <person name="Kulp D."/>
            <person name="Labutti K."/>
            <person name="Lee E."/>
            <person name="Li S."/>
            <person name="Lovin D.D."/>
            <person name="Mao C."/>
            <person name="Mauceli E."/>
            <person name="Menck C.F."/>
            <person name="Miller J.R."/>
            <person name="Montgomery P."/>
            <person name="Mori A."/>
            <person name="Nascimento A.L."/>
            <person name="Naveira H.F."/>
            <person name="Nusbaum C."/>
            <person name="O'leary S."/>
            <person name="Orvis J."/>
            <person name="Pertea M."/>
            <person name="Quesneville H."/>
            <person name="Reidenbach K.R."/>
            <person name="Rogers Y.H."/>
            <person name="Roth C.W."/>
            <person name="Schneider J.R."/>
            <person name="Schatz M."/>
            <person name="Shumway M."/>
            <person name="Stanke M."/>
            <person name="Stinson E.O."/>
            <person name="Tubio J.M."/>
            <person name="Vanzee J.P."/>
            <person name="Verjovski-Almeida S."/>
            <person name="Werner D."/>
            <person name="White O."/>
            <person name="Wyder S."/>
            <person name="Zeng Q."/>
            <person name="Zhao Q."/>
            <person name="Zhao Y."/>
            <person name="Hill C.A."/>
            <person name="Raikhel A.S."/>
            <person name="Soares M.B."/>
            <person name="Knudson D.L."/>
            <person name="Lee N.H."/>
            <person name="Galagan J."/>
            <person name="Salzberg S.L."/>
            <person name="Paulsen I.T."/>
            <person name="Dimopoulos G."/>
            <person name="Collins F.H."/>
            <person name="Birren B."/>
            <person name="Fraser-Liggett C.M."/>
            <person name="Severson D.W."/>
        </authorList>
    </citation>
    <scope>NUCLEOTIDE SEQUENCE [LARGE SCALE GENOMIC DNA]</scope>
    <source>
        <strain evidence="9">Liverpool</strain>
    </source>
</reference>
<feature type="transmembrane region" description="Helical" evidence="8">
    <location>
        <begin position="42"/>
        <end position="63"/>
    </location>
</feature>
<sequence length="378" mass="44196">MKIVVLLKFNMSELKFINYFNTFLIGNIRIDYIRHKVIPASALRNTAILFANFLMVFYFSWQLFKKSKATDTPMVPSQITFEYISRILSFVVQYVALVLVLLDSLVSRRKLLCLANLMLNYTIRNKDRDKMKPKRHLEILLEMCIVIICLTVMNVYNIIANLQLISMVIIIMITLIVYTIWLYLLGNLFYPLFFAEFLSLEFAILRERLKTKPLEAVLANADLLISMKKNISQVFGRRLFFLLIQLFMNISIDAYTVVVVFLERGQDGFNIQEFVLRMNTLTINLVSLFGMTNSFERVQTEEQEFKNAVKSLQYTATEEQSEDYLNFLDLINLKLMAESPKITACGLFTINLQVFYNVFAAIVTYIMILFQFRDFEKS</sequence>
<dbReference type="GO" id="GO:0008049">
    <property type="term" value="P:male courtship behavior"/>
    <property type="evidence" value="ECO:0007669"/>
    <property type="project" value="TreeGrafter"/>
</dbReference>
<dbReference type="GO" id="GO:0030424">
    <property type="term" value="C:axon"/>
    <property type="evidence" value="ECO:0007669"/>
    <property type="project" value="TreeGrafter"/>
</dbReference>
<reference evidence="9" key="3">
    <citation type="submission" date="2012-09" db="EMBL/GenBank/DDBJ databases">
        <authorList>
            <consortium name="VectorBase"/>
        </authorList>
    </citation>
    <scope>NUCLEOTIDE SEQUENCE</scope>
    <source>
        <strain evidence="9">Liverpool</strain>
    </source>
</reference>
<dbReference type="AlphaFoldDB" id="J9EAL2"/>
<evidence type="ECO:0000313" key="9">
    <source>
        <dbReference type="EMBL" id="EJY57831.1"/>
    </source>
</evidence>
<evidence type="ECO:0000256" key="1">
    <source>
        <dbReference type="ARBA" id="ARBA00004651"/>
    </source>
</evidence>
<keyword evidence="7 8" id="KW-0807">Transducer</keyword>
<organism evidence="9 10">
    <name type="scientific">Aedes aegypti</name>
    <name type="common">Yellowfever mosquito</name>
    <name type="synonym">Culex aegypti</name>
    <dbReference type="NCBI Taxonomy" id="7159"/>
    <lineage>
        <taxon>Eukaryota</taxon>
        <taxon>Metazoa</taxon>
        <taxon>Ecdysozoa</taxon>
        <taxon>Arthropoda</taxon>
        <taxon>Hexapoda</taxon>
        <taxon>Insecta</taxon>
        <taxon>Pterygota</taxon>
        <taxon>Neoptera</taxon>
        <taxon>Endopterygota</taxon>
        <taxon>Diptera</taxon>
        <taxon>Nematocera</taxon>
        <taxon>Culicoidea</taxon>
        <taxon>Culicidae</taxon>
        <taxon>Culicinae</taxon>
        <taxon>Aedini</taxon>
        <taxon>Aedes</taxon>
        <taxon>Stegomyia</taxon>
    </lineage>
</organism>
<keyword evidence="6 8" id="KW-0675">Receptor</keyword>